<dbReference type="EMBL" id="AHMY02000022">
    <property type="protein sequence ID" value="EKO16875.1"/>
    <property type="molecule type" value="Genomic_DNA"/>
</dbReference>
<name>A0A0E2B7P4_9LEPT</name>
<proteinExistence type="predicted"/>
<dbReference type="Proteomes" id="UP000006253">
    <property type="component" value="Unassembled WGS sequence"/>
</dbReference>
<sequence>MNLVKRLLYPAYVLWISGYLTYNNFYGGGSNEVDEVENVPKTVRENPGVYRSHYTNFMRYSGGK</sequence>
<gene>
    <name evidence="1" type="ORF">LEP1GSC081_2656</name>
</gene>
<dbReference type="RefSeq" id="WP_004751220.1">
    <property type="nucleotide sequence ID" value="NZ_AHMY02000022.1"/>
</dbReference>
<comment type="caution">
    <text evidence="1">The sequence shown here is derived from an EMBL/GenBank/DDBJ whole genome shotgun (WGS) entry which is preliminary data.</text>
</comment>
<evidence type="ECO:0000313" key="1">
    <source>
        <dbReference type="EMBL" id="EKO16875.1"/>
    </source>
</evidence>
<organism evidence="1 2">
    <name type="scientific">Leptospira kirschneri str. H1</name>
    <dbReference type="NCBI Taxonomy" id="1049966"/>
    <lineage>
        <taxon>Bacteria</taxon>
        <taxon>Pseudomonadati</taxon>
        <taxon>Spirochaetota</taxon>
        <taxon>Spirochaetia</taxon>
        <taxon>Leptospirales</taxon>
        <taxon>Leptospiraceae</taxon>
        <taxon>Leptospira</taxon>
    </lineage>
</organism>
<evidence type="ECO:0000313" key="2">
    <source>
        <dbReference type="Proteomes" id="UP000006253"/>
    </source>
</evidence>
<dbReference type="AlphaFoldDB" id="A0A0E2B7P4"/>
<accession>A0A0E2B7P4</accession>
<protein>
    <submittedName>
        <fullName evidence="1">Uncharacterized protein</fullName>
    </submittedName>
</protein>
<reference evidence="1 2" key="1">
    <citation type="submission" date="2012-10" db="EMBL/GenBank/DDBJ databases">
        <authorList>
            <person name="Harkins D.M."/>
            <person name="Durkin A.S."/>
            <person name="Brinkac L.M."/>
            <person name="Selengut J.D."/>
            <person name="Sanka R."/>
            <person name="DePew J."/>
            <person name="Purushe J."/>
            <person name="Peacock S.J."/>
            <person name="Thaipadungpanit J."/>
            <person name="Wuthiekanun V.W."/>
            <person name="Day N.P."/>
            <person name="Vinetz J.M."/>
            <person name="Sutton G.G."/>
            <person name="Nelson W.C."/>
            <person name="Fouts D.E."/>
        </authorList>
    </citation>
    <scope>NUCLEOTIDE SEQUENCE [LARGE SCALE GENOMIC DNA]</scope>
    <source>
        <strain evidence="1 2">H1</strain>
    </source>
</reference>